<evidence type="ECO:0000313" key="11">
    <source>
        <dbReference type="EMBL" id="KEH19433.1"/>
    </source>
</evidence>
<dbReference type="SUPFAM" id="SSF52540">
    <property type="entry name" value="P-loop containing nucleoside triphosphate hydrolases"/>
    <property type="match status" value="1"/>
</dbReference>
<dbReference type="EMBL" id="CM001224">
    <property type="protein sequence ID" value="KEH19433.1"/>
    <property type="molecule type" value="Genomic_DNA"/>
</dbReference>
<keyword evidence="3" id="KW-0813">Transport</keyword>
<dbReference type="Proteomes" id="UP000002051">
    <property type="component" value="Chromosome 8"/>
</dbReference>
<dbReference type="GO" id="GO:0042626">
    <property type="term" value="F:ATPase-coupled transmembrane transporter activity"/>
    <property type="evidence" value="ECO:0000318"/>
    <property type="project" value="GO_Central"/>
</dbReference>
<keyword evidence="8 9" id="KW-0472">Membrane</keyword>
<dbReference type="InterPro" id="IPR003439">
    <property type="entry name" value="ABC_transporter-like_ATP-bd"/>
</dbReference>
<feature type="transmembrane region" description="Helical" evidence="9">
    <location>
        <begin position="603"/>
        <end position="624"/>
    </location>
</feature>
<reference evidence="11 14" key="2">
    <citation type="journal article" date="2014" name="BMC Genomics">
        <title>An improved genome release (version Mt4.0) for the model legume Medicago truncatula.</title>
        <authorList>
            <person name="Tang H."/>
            <person name="Krishnakumar V."/>
            <person name="Bidwell S."/>
            <person name="Rosen B."/>
            <person name="Chan A."/>
            <person name="Zhou S."/>
            <person name="Gentzbittel L."/>
            <person name="Childs K.L."/>
            <person name="Yandell M."/>
            <person name="Gundlach H."/>
            <person name="Mayer K.F."/>
            <person name="Schwartz D.C."/>
            <person name="Town C.D."/>
        </authorList>
    </citation>
    <scope>GENOME REANNOTATION</scope>
    <source>
        <strain evidence="11">A17</strain>
        <strain evidence="13 14">cv. Jemalong A17</strain>
    </source>
</reference>
<dbReference type="SMART" id="SM00382">
    <property type="entry name" value="AAA"/>
    <property type="match status" value="1"/>
</dbReference>
<dbReference type="Pfam" id="PF00005">
    <property type="entry name" value="ABC_tran"/>
    <property type="match status" value="1"/>
</dbReference>
<comment type="similarity">
    <text evidence="2">Belongs to the ABC transporter superfamily. ABCG family. Eye pigment precursor importer (TC 3.A.1.204) subfamily.</text>
</comment>
<dbReference type="PANTHER" id="PTHR48041:SF136">
    <property type="entry name" value="POLAR-AMINO-ACID-TRANSPORTING ATPASE-RELATED"/>
    <property type="match status" value="1"/>
</dbReference>
<evidence type="ECO:0000256" key="5">
    <source>
        <dbReference type="ARBA" id="ARBA00022741"/>
    </source>
</evidence>
<sequence length="635" mass="71656">MDMEKEMQDIEAQSTYKTTLQKEASKIFHKRNPPVTLKFHDVVYKINKTKKWKLLERKTKVEEKVILNGVTGMVRPGEILAILGPSGSGKTTLLTALGGRLGGKLSGTITYNGKIFSNSMKKSIGFVTQEDILYPHLTVTETLVFTSLLRLPNSFTEKEKIELAKSVMALLGLTKCKDSIIGKPMLRGVSGGERKRVSIGQEMLINPSLLFLDEPTSGLDSTTAQKIVFNLWELASGGRTFVMTIHQPSSRIYNMFHTVLILSEGVPLYYGKGSEAMEYFSGIGYEPEIAMSPSDFLLDLANGVYTDQSNEDHALNKNELISAYKNYFDAKWKPIILDENPDNGEIQSGFEDSGFGKWSTSWSQQFIVLLKRDLKERKHEPFSVLRISKIVVIALLTGLLWYKSSVSHLQDQIGLLFFINSFWAVVPFYKAIFTFPQEATMLEKERSSGMYRLSSYFMSRMIVDLPMELILPTIYIIIIYFMTGLKPNVINFLYTLFSLLLNVLVSQGLGLAIGAIIMEQKSAITLGSIILLSFVLVVGFYVQHVPKFIAWIKYISITYYIYKLALGSQYDINDTYPCSNGKCLIAEFPLIRQMGELNLQGQLMAVFLLFIMLIGYRLMAYFALMRIGVTKKISI</sequence>
<dbReference type="GO" id="GO:0140359">
    <property type="term" value="F:ABC-type transporter activity"/>
    <property type="evidence" value="ECO:0007669"/>
    <property type="project" value="InterPro"/>
</dbReference>
<protein>
    <submittedName>
        <fullName evidence="12">Putative polar-amino-acid-transporting ATPase</fullName>
        <ecNumber evidence="12">3.6.3.21</ecNumber>
    </submittedName>
    <submittedName>
        <fullName evidence="11">White-brown-complex ABC transporter family protein</fullName>
    </submittedName>
</protein>
<comment type="subcellular location">
    <subcellularLocation>
        <location evidence="1">Membrane</location>
        <topology evidence="1">Multi-pass membrane protein</topology>
    </subcellularLocation>
</comment>
<name>A0A072TRI4_MEDTR</name>
<feature type="transmembrane region" description="Helical" evidence="9">
    <location>
        <begin position="523"/>
        <end position="542"/>
    </location>
</feature>
<keyword evidence="12" id="KW-0378">Hydrolase</keyword>
<feature type="transmembrane region" description="Helical" evidence="9">
    <location>
        <begin position="493"/>
        <end position="516"/>
    </location>
</feature>
<keyword evidence="14" id="KW-1185">Reference proteome</keyword>
<dbReference type="InterPro" id="IPR017871">
    <property type="entry name" value="ABC_transporter-like_CS"/>
</dbReference>
<dbReference type="GO" id="GO:0016887">
    <property type="term" value="F:ATP hydrolysis activity"/>
    <property type="evidence" value="ECO:0007669"/>
    <property type="project" value="InterPro"/>
</dbReference>
<dbReference type="Proteomes" id="UP000265566">
    <property type="component" value="Chromosome 8"/>
</dbReference>
<dbReference type="Gene3D" id="3.40.50.300">
    <property type="entry name" value="P-loop containing nucleotide triphosphate hydrolases"/>
    <property type="match status" value="1"/>
</dbReference>
<reference evidence="11 14" key="1">
    <citation type="journal article" date="2011" name="Nature">
        <title>The Medicago genome provides insight into the evolution of rhizobial symbioses.</title>
        <authorList>
            <person name="Young N.D."/>
            <person name="Debelle F."/>
            <person name="Oldroyd G.E."/>
            <person name="Geurts R."/>
            <person name="Cannon S.B."/>
            <person name="Udvardi M.K."/>
            <person name="Benedito V.A."/>
            <person name="Mayer K.F."/>
            <person name="Gouzy J."/>
            <person name="Schoof H."/>
            <person name="Van de Peer Y."/>
            <person name="Proost S."/>
            <person name="Cook D.R."/>
            <person name="Meyers B.C."/>
            <person name="Spannagl M."/>
            <person name="Cheung F."/>
            <person name="De Mita S."/>
            <person name="Krishnakumar V."/>
            <person name="Gundlach H."/>
            <person name="Zhou S."/>
            <person name="Mudge J."/>
            <person name="Bharti A.K."/>
            <person name="Murray J.D."/>
            <person name="Naoumkina M.A."/>
            <person name="Rosen B."/>
            <person name="Silverstein K.A."/>
            <person name="Tang H."/>
            <person name="Rombauts S."/>
            <person name="Zhao P.X."/>
            <person name="Zhou P."/>
            <person name="Barbe V."/>
            <person name="Bardou P."/>
            <person name="Bechner M."/>
            <person name="Bellec A."/>
            <person name="Berger A."/>
            <person name="Berges H."/>
            <person name="Bidwell S."/>
            <person name="Bisseling T."/>
            <person name="Choisne N."/>
            <person name="Couloux A."/>
            <person name="Denny R."/>
            <person name="Deshpande S."/>
            <person name="Dai X."/>
            <person name="Doyle J.J."/>
            <person name="Dudez A.M."/>
            <person name="Farmer A.D."/>
            <person name="Fouteau S."/>
            <person name="Franken C."/>
            <person name="Gibelin C."/>
            <person name="Gish J."/>
            <person name="Goldstein S."/>
            <person name="Gonzalez A.J."/>
            <person name="Green P.J."/>
            <person name="Hallab A."/>
            <person name="Hartog M."/>
            <person name="Hua A."/>
            <person name="Humphray S.J."/>
            <person name="Jeong D.H."/>
            <person name="Jing Y."/>
            <person name="Jocker A."/>
            <person name="Kenton S.M."/>
            <person name="Kim D.J."/>
            <person name="Klee K."/>
            <person name="Lai H."/>
            <person name="Lang C."/>
            <person name="Lin S."/>
            <person name="Macmil S.L."/>
            <person name="Magdelenat G."/>
            <person name="Matthews L."/>
            <person name="McCorrison J."/>
            <person name="Monaghan E.L."/>
            <person name="Mun J.H."/>
            <person name="Najar F.Z."/>
            <person name="Nicholson C."/>
            <person name="Noirot C."/>
            <person name="O'Bleness M."/>
            <person name="Paule C.R."/>
            <person name="Poulain J."/>
            <person name="Prion F."/>
            <person name="Qin B."/>
            <person name="Qu C."/>
            <person name="Retzel E.F."/>
            <person name="Riddle C."/>
            <person name="Sallet E."/>
            <person name="Samain S."/>
            <person name="Samson N."/>
            <person name="Sanders I."/>
            <person name="Saurat O."/>
            <person name="Scarpelli C."/>
            <person name="Schiex T."/>
            <person name="Segurens B."/>
            <person name="Severin A.J."/>
            <person name="Sherrier D.J."/>
            <person name="Shi R."/>
            <person name="Sims S."/>
            <person name="Singer S.R."/>
            <person name="Sinharoy S."/>
            <person name="Sterck L."/>
            <person name="Viollet A."/>
            <person name="Wang B.B."/>
            <person name="Wang K."/>
            <person name="Wang M."/>
            <person name="Wang X."/>
            <person name="Warfsmann J."/>
            <person name="Weissenbach J."/>
            <person name="White D.D."/>
            <person name="White J.D."/>
            <person name="Wiley G.B."/>
            <person name="Wincker P."/>
            <person name="Xing Y."/>
            <person name="Yang L."/>
            <person name="Yao Z."/>
            <person name="Ying F."/>
            <person name="Zhai J."/>
            <person name="Zhou L."/>
            <person name="Zuber A."/>
            <person name="Denarie J."/>
            <person name="Dixon R.A."/>
            <person name="May G.D."/>
            <person name="Schwartz D.C."/>
            <person name="Rogers J."/>
            <person name="Quetier F."/>
            <person name="Town C.D."/>
            <person name="Roe B.A."/>
        </authorList>
    </citation>
    <scope>NUCLEOTIDE SEQUENCE [LARGE SCALE GENOMIC DNA]</scope>
    <source>
        <strain evidence="11">A17</strain>
        <strain evidence="13 14">cv. Jemalong A17</strain>
    </source>
</reference>
<accession>A0A072TRI4</accession>
<dbReference type="GO" id="GO:0005524">
    <property type="term" value="F:ATP binding"/>
    <property type="evidence" value="ECO:0007669"/>
    <property type="project" value="UniProtKB-KW"/>
</dbReference>
<dbReference type="KEGG" id="mtr:25501239"/>
<dbReference type="PROSITE" id="PS50893">
    <property type="entry name" value="ABC_TRANSPORTER_2"/>
    <property type="match status" value="1"/>
</dbReference>
<evidence type="ECO:0000259" key="10">
    <source>
        <dbReference type="PROSITE" id="PS50893"/>
    </source>
</evidence>
<dbReference type="EMBL" id="PSQE01000008">
    <property type="protein sequence ID" value="RHN40885.1"/>
    <property type="molecule type" value="Genomic_DNA"/>
</dbReference>
<organism evidence="11 14">
    <name type="scientific">Medicago truncatula</name>
    <name type="common">Barrel medic</name>
    <name type="synonym">Medicago tribuloides</name>
    <dbReference type="NCBI Taxonomy" id="3880"/>
    <lineage>
        <taxon>Eukaryota</taxon>
        <taxon>Viridiplantae</taxon>
        <taxon>Streptophyta</taxon>
        <taxon>Embryophyta</taxon>
        <taxon>Tracheophyta</taxon>
        <taxon>Spermatophyta</taxon>
        <taxon>Magnoliopsida</taxon>
        <taxon>eudicotyledons</taxon>
        <taxon>Gunneridae</taxon>
        <taxon>Pentapetalae</taxon>
        <taxon>rosids</taxon>
        <taxon>fabids</taxon>
        <taxon>Fabales</taxon>
        <taxon>Fabaceae</taxon>
        <taxon>Papilionoideae</taxon>
        <taxon>50 kb inversion clade</taxon>
        <taxon>NPAAA clade</taxon>
        <taxon>Hologalegina</taxon>
        <taxon>IRL clade</taxon>
        <taxon>Trifolieae</taxon>
        <taxon>Medicago</taxon>
    </lineage>
</organism>
<proteinExistence type="inferred from homology"/>
<dbReference type="GO" id="GO:0055085">
    <property type="term" value="P:transmembrane transport"/>
    <property type="evidence" value="ECO:0000318"/>
    <property type="project" value="GO_Central"/>
</dbReference>
<evidence type="ECO:0000256" key="4">
    <source>
        <dbReference type="ARBA" id="ARBA00022692"/>
    </source>
</evidence>
<feature type="transmembrane region" description="Helical" evidence="9">
    <location>
        <begin position="384"/>
        <end position="402"/>
    </location>
</feature>
<feature type="transmembrane region" description="Helical" evidence="9">
    <location>
        <begin position="414"/>
        <end position="436"/>
    </location>
</feature>
<dbReference type="InterPro" id="IPR043926">
    <property type="entry name" value="ABCG_dom"/>
</dbReference>
<keyword evidence="6" id="KW-0067">ATP-binding</keyword>
<evidence type="ECO:0000256" key="3">
    <source>
        <dbReference type="ARBA" id="ARBA00022448"/>
    </source>
</evidence>
<gene>
    <name evidence="13" type="primary">25501239</name>
    <name evidence="11" type="ordered locus">MTR_8g059150</name>
    <name evidence="12" type="ORF">MtrunA17_Chr8g0359931</name>
</gene>
<keyword evidence="5" id="KW-0547">Nucleotide-binding</keyword>
<dbReference type="HOGENOM" id="CLU_000604_57_10_1"/>
<reference evidence="12" key="5">
    <citation type="journal article" date="2018" name="Nat. Plants">
        <title>Whole-genome landscape of Medicago truncatula symbiotic genes.</title>
        <authorList>
            <person name="Pecrix Y."/>
            <person name="Gamas P."/>
            <person name="Carrere S."/>
        </authorList>
    </citation>
    <scope>NUCLEOTIDE SEQUENCE</scope>
    <source>
        <tissue evidence="12">Leaves</tissue>
    </source>
</reference>
<keyword evidence="4 9" id="KW-0812">Transmembrane</keyword>
<reference evidence="15" key="4">
    <citation type="journal article" date="2018" name="Nat. Plants">
        <title>Whole-genome landscape of Medicago truncatula symbiotic genes.</title>
        <authorList>
            <person name="Pecrix Y."/>
            <person name="Staton S.E."/>
            <person name="Sallet E."/>
            <person name="Lelandais-Briere C."/>
            <person name="Moreau S."/>
            <person name="Carrere S."/>
            <person name="Blein T."/>
            <person name="Jardinaud M.F."/>
            <person name="Latrasse D."/>
            <person name="Zouine M."/>
            <person name="Zahm M."/>
            <person name="Kreplak J."/>
            <person name="Mayjonade B."/>
            <person name="Satge C."/>
            <person name="Perez M."/>
            <person name="Cauet S."/>
            <person name="Marande W."/>
            <person name="Chantry-Darmon C."/>
            <person name="Lopez-Roques C."/>
            <person name="Bouchez O."/>
            <person name="Berard A."/>
            <person name="Debelle F."/>
            <person name="Munos S."/>
            <person name="Bendahmane A."/>
            <person name="Berges H."/>
            <person name="Niebel A."/>
            <person name="Buitink J."/>
            <person name="Frugier F."/>
            <person name="Benhamed M."/>
            <person name="Crespi M."/>
            <person name="Gouzy J."/>
            <person name="Gamas P."/>
        </authorList>
    </citation>
    <scope>NUCLEOTIDE SEQUENCE [LARGE SCALE GENOMIC DNA]</scope>
    <source>
        <strain evidence="15">cv. Jemalong A17</strain>
    </source>
</reference>
<evidence type="ECO:0000313" key="14">
    <source>
        <dbReference type="Proteomes" id="UP000002051"/>
    </source>
</evidence>
<feature type="transmembrane region" description="Helical" evidence="9">
    <location>
        <begin position="457"/>
        <end position="481"/>
    </location>
</feature>
<dbReference type="AlphaFoldDB" id="A0A072TRI4"/>
<dbReference type="EnsemblPlants" id="KEH19433">
    <property type="protein sequence ID" value="KEH19433"/>
    <property type="gene ID" value="MTR_8g059150"/>
</dbReference>
<dbReference type="InterPro" id="IPR003593">
    <property type="entry name" value="AAA+_ATPase"/>
</dbReference>
<evidence type="ECO:0000313" key="13">
    <source>
        <dbReference type="EnsemblPlants" id="KEH19433"/>
    </source>
</evidence>
<dbReference type="PROSITE" id="PS00211">
    <property type="entry name" value="ABC_TRANSPORTER_1"/>
    <property type="match status" value="1"/>
</dbReference>
<dbReference type="Pfam" id="PF19055">
    <property type="entry name" value="ABC2_membrane_7"/>
    <property type="match status" value="1"/>
</dbReference>
<evidence type="ECO:0000256" key="2">
    <source>
        <dbReference type="ARBA" id="ARBA00005814"/>
    </source>
</evidence>
<evidence type="ECO:0000256" key="8">
    <source>
        <dbReference type="ARBA" id="ARBA00023136"/>
    </source>
</evidence>
<evidence type="ECO:0000256" key="7">
    <source>
        <dbReference type="ARBA" id="ARBA00022989"/>
    </source>
</evidence>
<dbReference type="FunFam" id="3.40.50.300:FF:000337">
    <property type="entry name" value="ABC transporter G family member 22"/>
    <property type="match status" value="1"/>
</dbReference>
<dbReference type="PANTHER" id="PTHR48041">
    <property type="entry name" value="ABC TRANSPORTER G FAMILY MEMBER 28"/>
    <property type="match status" value="1"/>
</dbReference>
<evidence type="ECO:0000256" key="9">
    <source>
        <dbReference type="SAM" id="Phobius"/>
    </source>
</evidence>
<reference evidence="13" key="3">
    <citation type="submission" date="2015-04" db="UniProtKB">
        <authorList>
            <consortium name="EnsemblPlants"/>
        </authorList>
    </citation>
    <scope>IDENTIFICATION</scope>
    <source>
        <strain evidence="13">cv. Jemalong A17</strain>
    </source>
</reference>
<dbReference type="InterPro" id="IPR027417">
    <property type="entry name" value="P-loop_NTPase"/>
</dbReference>
<dbReference type="GO" id="GO:0005886">
    <property type="term" value="C:plasma membrane"/>
    <property type="evidence" value="ECO:0000318"/>
    <property type="project" value="GO_Central"/>
</dbReference>
<evidence type="ECO:0000313" key="12">
    <source>
        <dbReference type="EMBL" id="RHN40885.1"/>
    </source>
</evidence>
<dbReference type="Gramene" id="rna47129">
    <property type="protein sequence ID" value="RHN40885.1"/>
    <property type="gene ID" value="gene47129"/>
</dbReference>
<dbReference type="InterPro" id="IPR050352">
    <property type="entry name" value="ABCG_transporters"/>
</dbReference>
<dbReference type="OrthoDB" id="66620at2759"/>
<evidence type="ECO:0000256" key="6">
    <source>
        <dbReference type="ARBA" id="ARBA00022840"/>
    </source>
</evidence>
<dbReference type="Pfam" id="PF01061">
    <property type="entry name" value="ABC2_membrane"/>
    <property type="match status" value="1"/>
</dbReference>
<dbReference type="EC" id="3.6.3.21" evidence="12"/>
<keyword evidence="7 9" id="KW-1133">Transmembrane helix</keyword>
<evidence type="ECO:0000313" key="15">
    <source>
        <dbReference type="Proteomes" id="UP000265566"/>
    </source>
</evidence>
<feature type="domain" description="ABC transporter" evidence="10">
    <location>
        <begin position="37"/>
        <end position="289"/>
    </location>
</feature>
<dbReference type="InterPro" id="IPR013525">
    <property type="entry name" value="ABC2_TM"/>
</dbReference>
<evidence type="ECO:0000256" key="1">
    <source>
        <dbReference type="ARBA" id="ARBA00004141"/>
    </source>
</evidence>